<feature type="transmembrane region" description="Helical" evidence="1">
    <location>
        <begin position="225"/>
        <end position="246"/>
    </location>
</feature>
<feature type="transmembrane region" description="Helical" evidence="1">
    <location>
        <begin position="252"/>
        <end position="272"/>
    </location>
</feature>
<accession>A0ABY9YR98</accession>
<dbReference type="Pfam" id="PF07786">
    <property type="entry name" value="HGSNAT_cat"/>
    <property type="match status" value="1"/>
</dbReference>
<feature type="transmembrane region" description="Helical" evidence="1">
    <location>
        <begin position="293"/>
        <end position="314"/>
    </location>
</feature>
<protein>
    <submittedName>
        <fullName evidence="3">Heparan-alpha-glucosaminide N-acetyltransferase domain-containing protein</fullName>
    </submittedName>
</protein>
<name>A0ABY9YR98_9GAMM</name>
<gene>
    <name evidence="3" type="ORF">PDM29_03940</name>
</gene>
<dbReference type="Proteomes" id="UP001302072">
    <property type="component" value="Chromosome"/>
</dbReference>
<evidence type="ECO:0000313" key="3">
    <source>
        <dbReference type="EMBL" id="WNH53439.1"/>
    </source>
</evidence>
<feature type="domain" description="Heparan-alpha-glucosaminide N-acetyltransferase catalytic" evidence="2">
    <location>
        <begin position="8"/>
        <end position="164"/>
    </location>
</feature>
<evidence type="ECO:0000259" key="2">
    <source>
        <dbReference type="Pfam" id="PF07786"/>
    </source>
</evidence>
<sequence length="358" mass="38132">MNAPATSRMGSIDALRGLTVAAMLLVNNPGDWAHVYAPLLHADWHGFTPTDLIFPLFLFIAGVSLAFSVEPRAQDVSVRPVLRAALLKRALRILVAGLLLHVLAWWLFALPAYRPWGVLQRIALCVGGVGLLAIYLRPRAQWAVLTALLLGYAAILLAADTLEPWRNPVSRLDTALFAPYLYKYNPVTGLGHDPEGLLSTLGALATTLLGLIAGRWLRAGRLGPLAAMGAGCLVLGVVAACVPGGLPLNKNLWTPTYVLVTGGLSVAGLLLAHQLVDRQGWPALGRRFGVNAIAAYLGSSVMALVMIASGAWAACNGGLVGLMPAHPSLASLLCASGFVLFWWGVVAWLDHRRIYVKI</sequence>
<keyword evidence="1" id="KW-1133">Transmembrane helix</keyword>
<feature type="transmembrane region" description="Helical" evidence="1">
    <location>
        <begin position="196"/>
        <end position="213"/>
    </location>
</feature>
<evidence type="ECO:0000256" key="1">
    <source>
        <dbReference type="SAM" id="Phobius"/>
    </source>
</evidence>
<dbReference type="RefSeq" id="WP_311192588.1">
    <property type="nucleotide sequence ID" value="NZ_CP115541.1"/>
</dbReference>
<reference evidence="3 4" key="1">
    <citation type="submission" date="2022-12" db="EMBL/GenBank/DDBJ databases">
        <title>Two new species, Stenotrophomonas aracearum and Stenotrophomonas oahuensis, isolated from Anthurium (Araceae family) in Hawaii.</title>
        <authorList>
            <person name="Chunag S.C."/>
            <person name="Dobhal S."/>
            <person name="Alvarez A."/>
            <person name="Arif M."/>
        </authorList>
    </citation>
    <scope>NUCLEOTIDE SEQUENCE [LARGE SCALE GENOMIC DNA]</scope>
    <source>
        <strain evidence="3 4">A5586</strain>
    </source>
</reference>
<proteinExistence type="predicted"/>
<keyword evidence="1" id="KW-0472">Membrane</keyword>
<dbReference type="PANTHER" id="PTHR31061:SF24">
    <property type="entry name" value="LD22376P"/>
    <property type="match status" value="1"/>
</dbReference>
<organism evidence="3 4">
    <name type="scientific">Stenotrophomonas oahuensis</name>
    <dbReference type="NCBI Taxonomy" id="3003271"/>
    <lineage>
        <taxon>Bacteria</taxon>
        <taxon>Pseudomonadati</taxon>
        <taxon>Pseudomonadota</taxon>
        <taxon>Gammaproteobacteria</taxon>
        <taxon>Lysobacterales</taxon>
        <taxon>Lysobacteraceae</taxon>
        <taxon>Stenotrophomonas</taxon>
    </lineage>
</organism>
<dbReference type="EMBL" id="CP115541">
    <property type="protein sequence ID" value="WNH53439.1"/>
    <property type="molecule type" value="Genomic_DNA"/>
</dbReference>
<feature type="transmembrane region" description="Helical" evidence="1">
    <location>
        <begin position="90"/>
        <end position="112"/>
    </location>
</feature>
<keyword evidence="1" id="KW-0812">Transmembrane</keyword>
<feature type="transmembrane region" description="Helical" evidence="1">
    <location>
        <begin position="118"/>
        <end position="135"/>
    </location>
</feature>
<evidence type="ECO:0000313" key="4">
    <source>
        <dbReference type="Proteomes" id="UP001302072"/>
    </source>
</evidence>
<keyword evidence="4" id="KW-1185">Reference proteome</keyword>
<feature type="transmembrane region" description="Helical" evidence="1">
    <location>
        <begin position="142"/>
        <end position="159"/>
    </location>
</feature>
<feature type="transmembrane region" description="Helical" evidence="1">
    <location>
        <begin position="52"/>
        <end position="69"/>
    </location>
</feature>
<dbReference type="PANTHER" id="PTHR31061">
    <property type="entry name" value="LD22376P"/>
    <property type="match status" value="1"/>
</dbReference>
<feature type="transmembrane region" description="Helical" evidence="1">
    <location>
        <begin position="329"/>
        <end position="349"/>
    </location>
</feature>
<dbReference type="InterPro" id="IPR012429">
    <property type="entry name" value="HGSNAT_cat"/>
</dbReference>